<dbReference type="Proteomes" id="UP000287447">
    <property type="component" value="Unassembled WGS sequence"/>
</dbReference>
<feature type="domain" description="GST N-terminal" evidence="1">
    <location>
        <begin position="1"/>
        <end position="80"/>
    </location>
</feature>
<dbReference type="GO" id="GO:0016740">
    <property type="term" value="F:transferase activity"/>
    <property type="evidence" value="ECO:0007669"/>
    <property type="project" value="UniProtKB-KW"/>
</dbReference>
<organism evidence="3 4">
    <name type="scientific">Hwanghaeella grinnelliae</name>
    <dbReference type="NCBI Taxonomy" id="2500179"/>
    <lineage>
        <taxon>Bacteria</taxon>
        <taxon>Pseudomonadati</taxon>
        <taxon>Pseudomonadota</taxon>
        <taxon>Alphaproteobacteria</taxon>
        <taxon>Rhodospirillales</taxon>
        <taxon>Rhodospirillaceae</taxon>
        <taxon>Hwanghaeella</taxon>
    </lineage>
</organism>
<dbReference type="EMBL" id="SADE01000001">
    <property type="protein sequence ID" value="RVU39467.1"/>
    <property type="molecule type" value="Genomic_DNA"/>
</dbReference>
<dbReference type="InterPro" id="IPR004045">
    <property type="entry name" value="Glutathione_S-Trfase_N"/>
</dbReference>
<keyword evidence="4" id="KW-1185">Reference proteome</keyword>
<feature type="domain" description="GST C-terminal" evidence="2">
    <location>
        <begin position="86"/>
        <end position="203"/>
    </location>
</feature>
<evidence type="ECO:0000259" key="2">
    <source>
        <dbReference type="PROSITE" id="PS50405"/>
    </source>
</evidence>
<dbReference type="PANTHER" id="PTHR44051:SF8">
    <property type="entry name" value="GLUTATHIONE S-TRANSFERASE GSTA"/>
    <property type="match status" value="1"/>
</dbReference>
<comment type="caution">
    <text evidence="3">The sequence shown here is derived from an EMBL/GenBank/DDBJ whole genome shotgun (WGS) entry which is preliminary data.</text>
</comment>
<dbReference type="SUPFAM" id="SSF47616">
    <property type="entry name" value="GST C-terminal domain-like"/>
    <property type="match status" value="1"/>
</dbReference>
<protein>
    <submittedName>
        <fullName evidence="3">Glutathione S-transferase family protein</fullName>
    </submittedName>
</protein>
<reference evidence="4" key="1">
    <citation type="submission" date="2019-01" db="EMBL/GenBank/DDBJ databases">
        <title>Gri0909 isolated from a small marine red alga.</title>
        <authorList>
            <person name="Kim J."/>
            <person name="Jeong S.E."/>
            <person name="Jeon C.O."/>
        </authorList>
    </citation>
    <scope>NUCLEOTIDE SEQUENCE [LARGE SCALE GENOMIC DNA]</scope>
    <source>
        <strain evidence="4">Gri0909</strain>
    </source>
</reference>
<accession>A0A437QY53</accession>
<proteinExistence type="predicted"/>
<dbReference type="CDD" id="cd03046">
    <property type="entry name" value="GST_N_GTT1_like"/>
    <property type="match status" value="1"/>
</dbReference>
<dbReference type="SFLD" id="SFLDS00019">
    <property type="entry name" value="Glutathione_Transferase_(cytos"/>
    <property type="match status" value="1"/>
</dbReference>
<evidence type="ECO:0000313" key="3">
    <source>
        <dbReference type="EMBL" id="RVU39467.1"/>
    </source>
</evidence>
<dbReference type="InterPro" id="IPR036282">
    <property type="entry name" value="Glutathione-S-Trfase_C_sf"/>
</dbReference>
<dbReference type="SUPFAM" id="SSF52833">
    <property type="entry name" value="Thioredoxin-like"/>
    <property type="match status" value="1"/>
</dbReference>
<dbReference type="AlphaFoldDB" id="A0A437QY53"/>
<gene>
    <name evidence="3" type="ORF">EOI86_09605</name>
</gene>
<dbReference type="PANTHER" id="PTHR44051">
    <property type="entry name" value="GLUTATHIONE S-TRANSFERASE-RELATED"/>
    <property type="match status" value="1"/>
</dbReference>
<dbReference type="InterPro" id="IPR010987">
    <property type="entry name" value="Glutathione-S-Trfase_C-like"/>
</dbReference>
<dbReference type="RefSeq" id="WP_127764838.1">
    <property type="nucleotide sequence ID" value="NZ_SADE01000001.1"/>
</dbReference>
<evidence type="ECO:0000259" key="1">
    <source>
        <dbReference type="PROSITE" id="PS50404"/>
    </source>
</evidence>
<dbReference type="PROSITE" id="PS50404">
    <property type="entry name" value="GST_NTER"/>
    <property type="match status" value="1"/>
</dbReference>
<dbReference type="InterPro" id="IPR036249">
    <property type="entry name" value="Thioredoxin-like_sf"/>
</dbReference>
<dbReference type="Pfam" id="PF13409">
    <property type="entry name" value="GST_N_2"/>
    <property type="match status" value="1"/>
</dbReference>
<evidence type="ECO:0000313" key="4">
    <source>
        <dbReference type="Proteomes" id="UP000287447"/>
    </source>
</evidence>
<dbReference type="Gene3D" id="3.40.30.10">
    <property type="entry name" value="Glutaredoxin"/>
    <property type="match status" value="1"/>
</dbReference>
<dbReference type="PROSITE" id="PS50405">
    <property type="entry name" value="GST_CTER"/>
    <property type="match status" value="1"/>
</dbReference>
<dbReference type="Gene3D" id="1.20.1050.10">
    <property type="match status" value="1"/>
</dbReference>
<keyword evidence="3" id="KW-0808">Transferase</keyword>
<dbReference type="InterPro" id="IPR040079">
    <property type="entry name" value="Glutathione_S-Trfase"/>
</dbReference>
<name>A0A437QY53_9PROT</name>
<dbReference type="SFLD" id="SFLDG00358">
    <property type="entry name" value="Main_(cytGST)"/>
    <property type="match status" value="1"/>
</dbReference>
<dbReference type="OrthoDB" id="9810080at2"/>
<dbReference type="Pfam" id="PF00043">
    <property type="entry name" value="GST_C"/>
    <property type="match status" value="1"/>
</dbReference>
<sequence>MPDIVLYEFKPTRSSKCRWALNEAGLDYRSEGNNFETFHSDAVRKIHPMGKLPAALIDGKPLFESSAIVAAICDLVPEKNLIAKPGTWARTLHDQWTLFATSEVEAWAYAGFKNKMSFLLPEEERKADVVEQSAKFYRAGAQVLEDRLAKTDFMLEDRFTATDINVCIAVGMGWRIGFLSDGFPNLKAYLKRLMGREACPLRK</sequence>
<dbReference type="InterPro" id="IPR004046">
    <property type="entry name" value="GST_C"/>
</dbReference>